<organism evidence="1">
    <name type="scientific">uncultured Acidimicrobiales bacterium</name>
    <dbReference type="NCBI Taxonomy" id="310071"/>
    <lineage>
        <taxon>Bacteria</taxon>
        <taxon>Bacillati</taxon>
        <taxon>Actinomycetota</taxon>
        <taxon>Acidimicrobiia</taxon>
        <taxon>Acidimicrobiales</taxon>
        <taxon>environmental samples</taxon>
    </lineage>
</organism>
<name>A0A6J4IME0_9ACTN</name>
<reference evidence="1" key="1">
    <citation type="submission" date="2020-02" db="EMBL/GenBank/DDBJ databases">
        <authorList>
            <person name="Meier V. D."/>
        </authorList>
    </citation>
    <scope>NUCLEOTIDE SEQUENCE</scope>
    <source>
        <strain evidence="1">AVDCRST_MAG50</strain>
    </source>
</reference>
<dbReference type="AlphaFoldDB" id="A0A6J4IME0"/>
<dbReference type="EMBL" id="CADCTF010000115">
    <property type="protein sequence ID" value="CAA9254670.1"/>
    <property type="molecule type" value="Genomic_DNA"/>
</dbReference>
<accession>A0A6J4IME0</accession>
<gene>
    <name evidence="1" type="ORF">AVDCRST_MAG50-2365</name>
</gene>
<evidence type="ECO:0000313" key="1">
    <source>
        <dbReference type="EMBL" id="CAA9254670.1"/>
    </source>
</evidence>
<sequence length="61" mass="6914">MAFEIVLADDSIEQVDGADSYQQEGPMTTFFDNGERVGGLGCWSIKVASYRTEKIVRIRRR</sequence>
<protein>
    <submittedName>
        <fullName evidence="1">Uncharacterized protein</fullName>
    </submittedName>
</protein>
<proteinExistence type="predicted"/>